<reference evidence="2 3" key="1">
    <citation type="submission" date="2020-08" db="EMBL/GenBank/DDBJ databases">
        <title>Cohnella phylogeny.</title>
        <authorList>
            <person name="Dunlap C."/>
        </authorList>
    </citation>
    <scope>NUCLEOTIDE SEQUENCE [LARGE SCALE GENOMIC DNA]</scope>
    <source>
        <strain evidence="2 3">DSM 25239</strain>
    </source>
</reference>
<feature type="transmembrane region" description="Helical" evidence="1">
    <location>
        <begin position="102"/>
        <end position="123"/>
    </location>
</feature>
<feature type="transmembrane region" description="Helical" evidence="1">
    <location>
        <begin position="157"/>
        <end position="173"/>
    </location>
</feature>
<organism evidence="2 3">
    <name type="scientific">Cohnella xylanilytica</name>
    <dbReference type="NCBI Taxonomy" id="557555"/>
    <lineage>
        <taxon>Bacteria</taxon>
        <taxon>Bacillati</taxon>
        <taxon>Bacillota</taxon>
        <taxon>Bacilli</taxon>
        <taxon>Bacillales</taxon>
        <taxon>Paenibacillaceae</taxon>
        <taxon>Cohnella</taxon>
    </lineage>
</organism>
<feature type="transmembrane region" description="Helical" evidence="1">
    <location>
        <begin position="135"/>
        <end position="151"/>
    </location>
</feature>
<dbReference type="AlphaFoldDB" id="A0A841TXZ9"/>
<proteinExistence type="predicted"/>
<feature type="transmembrane region" description="Helical" evidence="1">
    <location>
        <begin position="41"/>
        <end position="59"/>
    </location>
</feature>
<comment type="caution">
    <text evidence="2">The sequence shown here is derived from an EMBL/GenBank/DDBJ whole genome shotgun (WGS) entry which is preliminary data.</text>
</comment>
<keyword evidence="1" id="KW-0812">Transmembrane</keyword>
<dbReference type="EMBL" id="JACJVR010000066">
    <property type="protein sequence ID" value="MBB6693146.1"/>
    <property type="molecule type" value="Genomic_DNA"/>
</dbReference>
<name>A0A841TXZ9_9BACL</name>
<evidence type="ECO:0000256" key="1">
    <source>
        <dbReference type="SAM" id="Phobius"/>
    </source>
</evidence>
<keyword evidence="3" id="KW-1185">Reference proteome</keyword>
<sequence>MNDLRWVRWLGMIVLLAGIARMGMTPAAYVWGTDSAQELTFGYVACILMSFCSIVLYQVQARESGVLGFVSVLGILIGNIFTTALLFTTFIMDPSAPEPDSLAAAISGMGSMIALTGGTLLFAIVTYRANVFPRWVFYLHVLMLLSAVIPFEDNKLFALFWGLTYVGMGYCIWTGKLNSRSAAGLGTSVGA</sequence>
<dbReference type="RefSeq" id="WP_185137128.1">
    <property type="nucleotide sequence ID" value="NZ_JACJVR010000066.1"/>
</dbReference>
<keyword evidence="1" id="KW-0472">Membrane</keyword>
<accession>A0A841TXZ9</accession>
<protein>
    <submittedName>
        <fullName evidence="2">Uncharacterized protein</fullName>
    </submittedName>
</protein>
<feature type="transmembrane region" description="Helical" evidence="1">
    <location>
        <begin position="7"/>
        <end position="29"/>
    </location>
</feature>
<feature type="transmembrane region" description="Helical" evidence="1">
    <location>
        <begin position="66"/>
        <end position="90"/>
    </location>
</feature>
<gene>
    <name evidence="2" type="ORF">H7B90_17205</name>
</gene>
<keyword evidence="1" id="KW-1133">Transmembrane helix</keyword>
<dbReference type="Proteomes" id="UP000553776">
    <property type="component" value="Unassembled WGS sequence"/>
</dbReference>
<evidence type="ECO:0000313" key="2">
    <source>
        <dbReference type="EMBL" id="MBB6693146.1"/>
    </source>
</evidence>
<evidence type="ECO:0000313" key="3">
    <source>
        <dbReference type="Proteomes" id="UP000553776"/>
    </source>
</evidence>